<name>A0A8J5SCV3_ZIZPA</name>
<gene>
    <name evidence="1" type="ORF">GUJ93_ZPchr0005g15006</name>
</gene>
<reference evidence="1" key="2">
    <citation type="submission" date="2021-02" db="EMBL/GenBank/DDBJ databases">
        <authorList>
            <person name="Kimball J.A."/>
            <person name="Haas M.W."/>
            <person name="Macchietto M."/>
            <person name="Kono T."/>
            <person name="Duquette J."/>
            <person name="Shao M."/>
        </authorList>
    </citation>
    <scope>NUCLEOTIDE SEQUENCE</scope>
    <source>
        <tissue evidence="1">Fresh leaf tissue</tissue>
    </source>
</reference>
<dbReference type="AlphaFoldDB" id="A0A8J5SCV3"/>
<dbReference type="OrthoDB" id="4062651at2759"/>
<reference evidence="1" key="1">
    <citation type="journal article" date="2021" name="bioRxiv">
        <title>Whole Genome Assembly and Annotation of Northern Wild Rice, Zizania palustris L., Supports a Whole Genome Duplication in the Zizania Genus.</title>
        <authorList>
            <person name="Haas M."/>
            <person name="Kono T."/>
            <person name="Macchietto M."/>
            <person name="Millas R."/>
            <person name="McGilp L."/>
            <person name="Shao M."/>
            <person name="Duquette J."/>
            <person name="Hirsch C.N."/>
            <person name="Kimball J."/>
        </authorList>
    </citation>
    <scope>NUCLEOTIDE SEQUENCE</scope>
    <source>
        <tissue evidence="1">Fresh leaf tissue</tissue>
    </source>
</reference>
<evidence type="ECO:0000313" key="1">
    <source>
        <dbReference type="EMBL" id="KAG8069418.1"/>
    </source>
</evidence>
<sequence length="305" mass="34161">MRGDRRVVAPCADRGGEGWVGGGGRAPIVGWWRRAGVAEVARGSGEGVGFSVEVARGRGGGLTAISGWWWRMSIVGWWRRTGVAEVTRGRKRGWGFRWRRLAGVAKASCEKLIIEKEDIAKGLEDIIALHGVTKLVMGALADKHYSKKMNTPKSKTALRLMEATYSSYQNVNGHPERIAIGSVDSWDEFGRTSQNYWYDSSRNGEAVSISGSATRQLTYEPDDDHFASRELNPSGDADIYGRLQEALHEAHYSKKEAYKESIKRRHIEINMLSALQKVKEVENLYNHEIKHREIIEETCKIDTGE</sequence>
<evidence type="ECO:0000313" key="2">
    <source>
        <dbReference type="Proteomes" id="UP000729402"/>
    </source>
</evidence>
<protein>
    <submittedName>
        <fullName evidence="1">Uncharacterized protein</fullName>
    </submittedName>
</protein>
<organism evidence="1 2">
    <name type="scientific">Zizania palustris</name>
    <name type="common">Northern wild rice</name>
    <dbReference type="NCBI Taxonomy" id="103762"/>
    <lineage>
        <taxon>Eukaryota</taxon>
        <taxon>Viridiplantae</taxon>
        <taxon>Streptophyta</taxon>
        <taxon>Embryophyta</taxon>
        <taxon>Tracheophyta</taxon>
        <taxon>Spermatophyta</taxon>
        <taxon>Magnoliopsida</taxon>
        <taxon>Liliopsida</taxon>
        <taxon>Poales</taxon>
        <taxon>Poaceae</taxon>
        <taxon>BOP clade</taxon>
        <taxon>Oryzoideae</taxon>
        <taxon>Oryzeae</taxon>
        <taxon>Zizaniinae</taxon>
        <taxon>Zizania</taxon>
    </lineage>
</organism>
<dbReference type="Proteomes" id="UP000729402">
    <property type="component" value="Unassembled WGS sequence"/>
</dbReference>
<proteinExistence type="predicted"/>
<keyword evidence="2" id="KW-1185">Reference proteome</keyword>
<comment type="caution">
    <text evidence="1">The sequence shown here is derived from an EMBL/GenBank/DDBJ whole genome shotgun (WGS) entry which is preliminary data.</text>
</comment>
<accession>A0A8J5SCV3</accession>
<dbReference type="EMBL" id="JAAALK010000284">
    <property type="protein sequence ID" value="KAG8069418.1"/>
    <property type="molecule type" value="Genomic_DNA"/>
</dbReference>